<dbReference type="GO" id="GO:0006783">
    <property type="term" value="P:heme biosynthetic process"/>
    <property type="evidence" value="ECO:0007669"/>
    <property type="project" value="TreeGrafter"/>
</dbReference>
<evidence type="ECO:0000313" key="2">
    <source>
        <dbReference type="EMBL" id="QLY81342.1"/>
    </source>
</evidence>
<protein>
    <submittedName>
        <fullName evidence="2">Flavodoxin</fullName>
    </submittedName>
</protein>
<evidence type="ECO:0000259" key="1">
    <source>
        <dbReference type="Pfam" id="PF12724"/>
    </source>
</evidence>
<name>A0A7D6ZZQ9_9CLOT</name>
<dbReference type="InterPro" id="IPR029039">
    <property type="entry name" value="Flavoprotein-like_sf"/>
</dbReference>
<dbReference type="Gene3D" id="3.40.50.360">
    <property type="match status" value="1"/>
</dbReference>
<dbReference type="RefSeq" id="WP_021802691.1">
    <property type="nucleotide sequence ID" value="NZ_CP059378.1"/>
</dbReference>
<dbReference type="GO" id="GO:0010181">
    <property type="term" value="F:FMN binding"/>
    <property type="evidence" value="ECO:0007669"/>
    <property type="project" value="TreeGrafter"/>
</dbReference>
<evidence type="ECO:0000313" key="3">
    <source>
        <dbReference type="Proteomes" id="UP000512286"/>
    </source>
</evidence>
<dbReference type="Proteomes" id="UP000512286">
    <property type="component" value="Chromosome"/>
</dbReference>
<dbReference type="AlphaFoldDB" id="A0A7D6ZZQ9"/>
<dbReference type="InterPro" id="IPR052200">
    <property type="entry name" value="Protoporphyrinogen_IX_DH"/>
</dbReference>
<dbReference type="Pfam" id="PF12724">
    <property type="entry name" value="Flavodoxin_5"/>
    <property type="match status" value="1"/>
</dbReference>
<reference evidence="2 3" key="1">
    <citation type="submission" date="2020-07" db="EMBL/GenBank/DDBJ databases">
        <title>Electron transfer.</title>
        <authorList>
            <person name="Huang L."/>
            <person name="Liu X."/>
            <person name="Zhou S."/>
        </authorList>
    </citation>
    <scope>NUCLEOTIDE SEQUENCE [LARGE SCALE GENOMIC DNA]</scope>
    <source>
        <strain evidence="2 3">Lx1</strain>
    </source>
</reference>
<dbReference type="EMBL" id="CP059378">
    <property type="protein sequence ID" value="QLY81342.1"/>
    <property type="molecule type" value="Genomic_DNA"/>
</dbReference>
<dbReference type="GO" id="GO:0070819">
    <property type="term" value="F:menaquinone-dependent protoporphyrinogen oxidase activity"/>
    <property type="evidence" value="ECO:0007669"/>
    <property type="project" value="TreeGrafter"/>
</dbReference>
<dbReference type="SUPFAM" id="SSF52218">
    <property type="entry name" value="Flavoproteins"/>
    <property type="match status" value="1"/>
</dbReference>
<dbReference type="KEGG" id="cint:HZF06_07110"/>
<feature type="domain" description="Flavodoxin" evidence="1">
    <location>
        <begin position="4"/>
        <end position="90"/>
    </location>
</feature>
<organism evidence="2 3">
    <name type="scientific">Clostridium intestinale</name>
    <dbReference type="NCBI Taxonomy" id="36845"/>
    <lineage>
        <taxon>Bacteria</taxon>
        <taxon>Bacillati</taxon>
        <taxon>Bacillota</taxon>
        <taxon>Clostridia</taxon>
        <taxon>Eubacteriales</taxon>
        <taxon>Clostridiaceae</taxon>
        <taxon>Clostridium</taxon>
    </lineage>
</organism>
<accession>A0A7D6ZZQ9</accession>
<proteinExistence type="predicted"/>
<gene>
    <name evidence="2" type="ORF">HZF06_07110</name>
</gene>
<dbReference type="PANTHER" id="PTHR38030:SF2">
    <property type="entry name" value="PROTOPORPHYRINOGEN IX DEHYDROGENASE [QUINONE]"/>
    <property type="match status" value="1"/>
</dbReference>
<dbReference type="InterPro" id="IPR026816">
    <property type="entry name" value="Flavodoxin_dom"/>
</dbReference>
<sequence length="156" mass="17798">MKSLIIYCSDYKNNTERLAQVFAEKINSDLINVRNFRDVDLEKYNLIGFGSGVYIEKLSPKLYKLVDKMDLKGKNVFVFSTSGVGMKFYNNSLIKLLRSKGAINKGSFACKGSFNAKEFSKNKIFDIMGRLSQGHPNVKDFKKAERFIRKIADSLK</sequence>
<dbReference type="PANTHER" id="PTHR38030">
    <property type="entry name" value="PROTOPORPHYRINOGEN IX DEHYDROGENASE [MENAQUINONE]"/>
    <property type="match status" value="1"/>
</dbReference>